<feature type="transmembrane region" description="Helical" evidence="6">
    <location>
        <begin position="505"/>
        <end position="527"/>
    </location>
</feature>
<sequence>MTFRQFAFRNVSRNKRTYAAFFLSSAFSVTIFFIYAAFIFHPAISEAQFHRAAVMAMTLAEYIVYIFSVFFVFYSVSSFLKSRKREFGVLVMHGMTYRQLRWMVFIENMVIGVTAIACGLVVGLLFVKLFMMTASSMMGMGELPFYMPYRAVALTGAAFIALFLIISLFTAVLVRASKPIDLLKGSAKPKPEPKSSLMLSVVAAVLLLTGYVISFLVQGFAVAAALVPVTVMVTVGTYFMFTQLSVTVIRAIRGNRYLFLRKTNVLLFSDLAYRMKDNARMFFLVTIVTTVSICAMGTFMGFQEAFHKQITDSYPFAYSYMSAEDSKAMPRQIEAMEDELAVRGVRYDKLEARLHTHELQDGKTATMVRLSDYNKLARALNQPQQTLQGNEAAAIWLVKTAPLPERDWTIKGTSLTLQVKSVIGQTVFPPVIGGPVLVVPDEAFDTAPAPNKRQLYAAYRTEASQSTVGTGEAVTKRLEAAKSAEDYWFASSALVIAKVKQGYNLLLFVGLFVSCVFFVASGSFLYFRLYTDLNDDKEKYRSIRKLGLTDKELTKVASWQIALLFFIPFAIAIIHSSVALYALHNLLQSPVVRSATTVCSLFLAAQLVYFLFIRSRYLKHLKRAAG</sequence>
<dbReference type="PANTHER" id="PTHR46795">
    <property type="entry name" value="ABC TRANSPORTER PERMEASE-RELATED-RELATED"/>
    <property type="match status" value="1"/>
</dbReference>
<keyword evidence="3 6" id="KW-0812">Transmembrane</keyword>
<dbReference type="AlphaFoldDB" id="A0A916JYP9"/>
<feature type="transmembrane region" description="Helical" evidence="6">
    <location>
        <begin position="20"/>
        <end position="40"/>
    </location>
</feature>
<comment type="similarity">
    <text evidence="6">Belongs to the ABC-4 integral membrane protein family.</text>
</comment>
<feature type="transmembrane region" description="Helical" evidence="6">
    <location>
        <begin position="223"/>
        <end position="252"/>
    </location>
</feature>
<evidence type="ECO:0000256" key="5">
    <source>
        <dbReference type="ARBA" id="ARBA00023136"/>
    </source>
</evidence>
<feature type="transmembrane region" description="Helical" evidence="6">
    <location>
        <begin position="561"/>
        <end position="583"/>
    </location>
</feature>
<reference evidence="8" key="1">
    <citation type="submission" date="2021-06" db="EMBL/GenBank/DDBJ databases">
        <authorList>
            <person name="Criscuolo A."/>
        </authorList>
    </citation>
    <scope>NUCLEOTIDE SEQUENCE</scope>
    <source>
        <strain evidence="8">CIP111600</strain>
    </source>
</reference>
<dbReference type="RefSeq" id="WP_218090776.1">
    <property type="nucleotide sequence ID" value="NZ_CAJVAS010000003.1"/>
</dbReference>
<feature type="transmembrane region" description="Helical" evidence="6">
    <location>
        <begin position="197"/>
        <end position="217"/>
    </location>
</feature>
<comment type="caution">
    <text evidence="8">The sequence shown here is derived from an EMBL/GenBank/DDBJ whole genome shotgun (WGS) entry which is preliminary data.</text>
</comment>
<dbReference type="EMBL" id="CAJVAS010000003">
    <property type="protein sequence ID" value="CAG7607300.1"/>
    <property type="molecule type" value="Genomic_DNA"/>
</dbReference>
<feature type="domain" description="ABC3 transporter permease C-terminal" evidence="7">
    <location>
        <begin position="63"/>
        <end position="176"/>
    </location>
</feature>
<dbReference type="InterPro" id="IPR052536">
    <property type="entry name" value="ABC-4_Integral_Memb_Prot"/>
</dbReference>
<feature type="transmembrane region" description="Helical" evidence="6">
    <location>
        <begin position="102"/>
        <end position="131"/>
    </location>
</feature>
<dbReference type="InterPro" id="IPR003838">
    <property type="entry name" value="ABC3_permease_C"/>
</dbReference>
<evidence type="ECO:0000259" key="7">
    <source>
        <dbReference type="Pfam" id="PF02687"/>
    </source>
</evidence>
<proteinExistence type="inferred from homology"/>
<dbReference type="PIRSF" id="PIRSF018968">
    <property type="entry name" value="ABC_permease_BceB"/>
    <property type="match status" value="1"/>
</dbReference>
<keyword evidence="6" id="KW-0813">Transport</keyword>
<feature type="transmembrane region" description="Helical" evidence="6">
    <location>
        <begin position="595"/>
        <end position="613"/>
    </location>
</feature>
<keyword evidence="5 6" id="KW-0472">Membrane</keyword>
<keyword evidence="4 6" id="KW-1133">Transmembrane helix</keyword>
<dbReference type="InterPro" id="IPR027022">
    <property type="entry name" value="ABC_permease_BceB-typ"/>
</dbReference>
<evidence type="ECO:0000256" key="4">
    <source>
        <dbReference type="ARBA" id="ARBA00022989"/>
    </source>
</evidence>
<evidence type="ECO:0000256" key="1">
    <source>
        <dbReference type="ARBA" id="ARBA00004651"/>
    </source>
</evidence>
<evidence type="ECO:0000313" key="9">
    <source>
        <dbReference type="Proteomes" id="UP000693672"/>
    </source>
</evidence>
<organism evidence="8 9">
    <name type="scientific">Paenibacillus solanacearum</name>
    <dbReference type="NCBI Taxonomy" id="2048548"/>
    <lineage>
        <taxon>Bacteria</taxon>
        <taxon>Bacillati</taxon>
        <taxon>Bacillota</taxon>
        <taxon>Bacilli</taxon>
        <taxon>Bacillales</taxon>
        <taxon>Paenibacillaceae</taxon>
        <taxon>Paenibacillus</taxon>
    </lineage>
</organism>
<dbReference type="Proteomes" id="UP000693672">
    <property type="component" value="Unassembled WGS sequence"/>
</dbReference>
<evidence type="ECO:0000313" key="8">
    <source>
        <dbReference type="EMBL" id="CAG7607300.1"/>
    </source>
</evidence>
<protein>
    <submittedName>
        <fullName evidence="8">ABC transporter permease protein YxdM</fullName>
    </submittedName>
</protein>
<keyword evidence="2 6" id="KW-1003">Cell membrane</keyword>
<comment type="subcellular location">
    <subcellularLocation>
        <location evidence="1 6">Cell membrane</location>
        <topology evidence="1 6">Multi-pass membrane protein</topology>
    </subcellularLocation>
</comment>
<feature type="domain" description="ABC3 transporter permease C-terminal" evidence="7">
    <location>
        <begin position="512"/>
        <end position="592"/>
    </location>
</feature>
<feature type="transmembrane region" description="Helical" evidence="6">
    <location>
        <begin position="52"/>
        <end position="76"/>
    </location>
</feature>
<feature type="transmembrane region" description="Helical" evidence="6">
    <location>
        <begin position="151"/>
        <end position="176"/>
    </location>
</feature>
<dbReference type="Pfam" id="PF02687">
    <property type="entry name" value="FtsX"/>
    <property type="match status" value="2"/>
</dbReference>
<keyword evidence="9" id="KW-1185">Reference proteome</keyword>
<dbReference type="GO" id="GO:0005886">
    <property type="term" value="C:plasma membrane"/>
    <property type="evidence" value="ECO:0007669"/>
    <property type="project" value="UniProtKB-SubCell"/>
</dbReference>
<gene>
    <name evidence="8" type="primary">yxdM</name>
    <name evidence="8" type="ORF">PAESOLCIP111_00943</name>
</gene>
<name>A0A916JYP9_9BACL</name>
<evidence type="ECO:0000256" key="2">
    <source>
        <dbReference type="ARBA" id="ARBA00022475"/>
    </source>
</evidence>
<accession>A0A916JYP9</accession>
<evidence type="ECO:0000256" key="6">
    <source>
        <dbReference type="PIRNR" id="PIRNR018968"/>
    </source>
</evidence>
<feature type="transmembrane region" description="Helical" evidence="6">
    <location>
        <begin position="281"/>
        <end position="302"/>
    </location>
</feature>
<dbReference type="PANTHER" id="PTHR46795:SF2">
    <property type="entry name" value="ABC TRANSPORTER, PERMEASE PROTEIN"/>
    <property type="match status" value="1"/>
</dbReference>
<evidence type="ECO:0000256" key="3">
    <source>
        <dbReference type="ARBA" id="ARBA00022692"/>
    </source>
</evidence>